<feature type="domain" description="Fibronectin type-III" evidence="2">
    <location>
        <begin position="1211"/>
        <end position="1289"/>
    </location>
</feature>
<evidence type="ECO:0000313" key="3">
    <source>
        <dbReference type="EMBL" id="AFM19137.1"/>
    </source>
</evidence>
<dbReference type="PANTHER" id="PTHR14139:SF2">
    <property type="entry name" value="CALSYNTENIN-1"/>
    <property type="match status" value="1"/>
</dbReference>
<protein>
    <recommendedName>
        <fullName evidence="2">Fibronectin type-III domain-containing protein</fullName>
    </recommendedName>
</protein>
<evidence type="ECO:0000259" key="2">
    <source>
        <dbReference type="SMART" id="SM00060"/>
    </source>
</evidence>
<feature type="domain" description="Fibronectin type-III" evidence="2">
    <location>
        <begin position="1717"/>
        <end position="1795"/>
    </location>
</feature>
<dbReference type="eggNOG" id="COG2931">
    <property type="taxonomic scope" value="Bacteria"/>
</dbReference>
<evidence type="ECO:0000256" key="1">
    <source>
        <dbReference type="SAM" id="MobiDB-lite"/>
    </source>
</evidence>
<dbReference type="KEGG" id="mcb:Mycch_4428"/>
<dbReference type="OrthoDB" id="4648174at2"/>
<dbReference type="HOGENOM" id="CLU_223087_0_0_11"/>
<feature type="compositionally biased region" description="Polar residues" evidence="1">
    <location>
        <begin position="194"/>
        <end position="204"/>
    </location>
</feature>
<dbReference type="PANTHER" id="PTHR14139">
    <property type="entry name" value="CALSYNTENIN"/>
    <property type="match status" value="1"/>
</dbReference>
<dbReference type="SMART" id="SM00060">
    <property type="entry name" value="FN3"/>
    <property type="match status" value="13"/>
</dbReference>
<sequence length="5778" mass="574002">MCATPARHRAARKDDLGPGPDFWAAKALVEGGRQGRAAKHARKVSAKYGLHIGRVGALAVSLGVGLAVANSAGVAYADSDSDSSVSPSSKPDHAASTAPHKPARKSTDKSDASSTDDPGSQGGDAGQDADEKPAPDSQDADPEPGTDEPADEDVPGEETASPLPGETDNHRRPSRKVSDHHWRRSSAPTHDEPSSTVEASTGASAGSDPTPDESPVAGSGEAGAATDEVKETGKHAPQPESVSVEVAATKSRTPKASAAIAETRTVKPVNIVSALVSSVVSPFVNPNAPAQAPWFDAMLAWVRRQINHTFFNKTPVPGQVTTSQILTGQVLVDVPAYDPNGDPLTFNIIQPKYGQVYRDPITGQFVYTPTSIVTGTPLNDSFQVVISDSSEHLKGRIGAVEAVFHTLARTIGIAQVDTVTVTIPITVNPIVELPPTVVTAGLPIFKLGGSPVKVVSTATITDLDSDLLSSATIRILTGGKSGDVLAYTGASGPIAASWDAATQTLTLTGAATAAEYEAAIKAVTFSTTEGGLPRSVTINVTDDGGHTSLVPGAALITVIGLPPLVTAGGLPIFKLGGSPVKVISAVQITDLDSTQFSSATLQLTSVKPGDVLAYTGGAGAISASWDAASQTLTLSGTASAAEYEAAIKAVTFSTTEGGLPRGLTLSVTDDSQVSSLVPAAALITVIGLPPLVTATGLPIFKLGGAPVKVISAVQITDVDSTQFSSATMQLTGGKTGDVLAYTGGAGAISASWDAASQTLTLSGTASAAQYEAAIKAVTFSTTEGGLPRGLALSVTDDSAVSSLVPAAALITVIGLPPLVTATGLPIFKLGGSPVKVISAVQITDLDSTQFSSATLQLTGAQASDVLSYSGTGVISASWDAASQTLTLSGTASAAEYEAAIKAVTFSTTEGGLPRGLTLSVTDDSAVSSLVPAAALITVIGLPPLVTATGLPIFKLGGSPVKVISAVQITDLDSTQFSSATLQLTGAQASDVLSYSGTGVISASWDAASQTLTLSGTASAAEYEAALKAVTFSTTEGGLPRGLTLSVTDDSAVSSLVPAAALITVIGLPPLVTATGLPIFKLGGSPVKVISAVQITDVDSTQFFSATLQLTGGQASDVLSYSGTGVITASWDAASQTLTLTGDASAAEYEAAIKAVTFSTTEGGLPRGLALSVADDSAVSSLVPAAALITVIGLPPLVTATGLPIFKLGGAPVKVISAVQITDVDSTQFSSATLQLTGAKSGDVLAYTGGPGSITASWDAASQTLTLSGTASAAEYEAAIKAVTFSTTEGGVARGLTLSVTDDSAVSSLVPAAALITVIGLPPLVTATGLPIFKLGGSPVKVISSVAISDLDSTTFSGATLQLTGAQASDVLSYSGTGVISVSWDAASQTLTLTGDASAAEYEAAIKAVTFSTTEGGVARGLTLSVTDDSAVSSLVPAAALITVIGLPPLVTATGLPIFKLGGAPVKVISSVVISDLDSTTFSSATLQLTGGKTGDVLAYTGGPGAITASWDAASQTLTLSGAASAAEYEAALKAVTFSTTEGGVARGLALSVTDDSAVSSLVPAAALITVIGLPPLVTATGLPIFKLGGAPVKVISAVQITDVDSTQFFSATLQLTGGQASDVLSYSGTGVITASWDAASQTLTLTGDASAAEYEAAIKAVTFSTTEGGLPRGLTLSVTDDSAVSSLVPAAALITVIGLPPLVTATGLPIFKLGGAPVKVISAVQITDVDSAQFSSATLQLTGAKSGDVLAYTGGPGSITASWDAASQTLTLSGTASAAEYEAAIKAVTFSTTEGGVARGLALSVTDDSQVSSLVPAAALITVIGLPPLVTATGLPIFKLGGAPVKVISAVQITDVDSTQFSSATLQLTGAKSGDVLAYTGGPGAITASWDAASQTLTLSGTASAAEYEDAIKTVTFSTTEGGVARGLALSVTDDSAVSSLVPAAALITVIGLPPLVTATGLPIFKLGGAPVKVISSVAISDLDSTTFSGATLQLTGSQASDLLSYSGTGVIRASWDAASQTLTLTGDASAAEYEAAIKAVTFSTTEGGVARGLTLSVTDDSAVSSLVPAAALITVIGLPPLVTATGLPIFKLGGSPVKVISAVQITDVDSAQFSSATLQLTGAKSGDVLAYTGGPGSITASWDAASQTLTLSGTASAAEYEAAIKAVTFSTTEGGVARGLALSVTDDSAVSSLVPAAALITVIGLPPLVTATGLPIFKLGGSPVKVISSVAITDPDSTTFSGATLQLTGAQASDVLSYSGTGVITAAWDAASQTLTLTGDASAAEYEAAIKAVTFTTTEGGVARGLTLSVTDVSAVSSLVPAAALITVIGLPPLVTATGLPIFKLGGAPVEVISSVAISDLDSTQFFSATMQLTGAKSGDVLAYTGGAGSITASWDAASQTLTLSGTASAAEYEAAIKAVTFSTTEGGVARGLALSVTDDSAASSLVPAAALITVIGLPPLVTAGGLPIFKLGGSPVKVLSSVAITDPDSTTFSNATLQLTGGKTGDVLAYTGGPGAITASWDAASQTLTLSGAASAAEYEAAIKAVTFSTTEGGVARGLALSVTDDSQVSSLVPAAALITVIGLPPLVTATGLPIFKLGGSPVKVLSSVAITDPDSTTFSSATLQLTGGKTGDVLAYTGGPGAITASWDAASQRLTLIGDASAAEYETAIKAVTFSTTEGGVARGLALSVTDDSQVSSLVPAAALITVIGLPPLVTATGLPIFKLGGAPVRVFSVATITDLDSDTLSGATITLTGGKPSDKLGFNDAGTIHGQWDAQTQTLTLTGAATKAEYEAALKAVTFTTTEGGATRSVTVAVTDDVNVASAVSVPVLISVIGLPPLVTATGLPVFKLGGAPVRVFSVATVTDLDSDTLSGATVTLAGGKPSDALGFNDTGTIHGEWDSTTQTLTLTGIATKAEYEAALKAVTFSTTEGGSARSVSVSVTDDVNVASAASVPVVISVIGLPPLVTATGLPIFKLGGAPVRVFSVATITDLDSDTLSGATVTLAGGKPSDTLAYSDTNTIHGTWDAQTQTLTLTGAATKAEYEAALQAVTFTTTEGGATRSVTVAVTDDVNVASAASVPVLISVIGLPPLVTATGLPVFKLGGAPVRVFSVATVTGLDSDTLSGATVTLTGGKPSDALGFSDTGTIRSTWDAQTQTLTLTGAATKAEYEAALQAVTFSTTEGGATRSVSVVVIDDVNVASAASVPVLISVIGLAPVVTATGLPVFKLGGAPVQVFSVATVTDLDSDTLSGATVTLAGGKSSDVLGYVSALGDSIHGTWDAQTQTLTLTGSATKAEYEAALKAVTFSTTEGGATRSVSVVVIDDVNVASAASVPVLISVIGLPPLVTATGLPIFKLGGAPVQVFSVATVTDLDSDTLSGATVTLAGGKSSDVLGYVSALGDPIQGSWDAETQTLTLTGAATKAEYEAALQAVTFSTTEGGATRSVSVMVIDDVNVASAASVPVLISVIGLPPVVTATGLPIFKLGGAPVRVFSVVTVSDLDSGTLSGATVTLAGGKSSDVLGFSDTGTIHGEWDAQTQTLTLTGSATKAEYEVALKAVTFTTTDGGGTRSVSVSVTDDVNVASAASVPVVISVIGLAPVVTATGLPVFKLGGAPVRVFSVATITDLDSDTLSSATVTLAGGKPSDTLAYSDTGTIHGTWDAQTQTLTLTGSATKAEYEAALQTVTFSTTDGGATRSVSVSVTDDVNVASAASVPVLISVIGLPPVVTATGLPVFKLGGAPVRVFSVVTVSDLDSNTLSGATVTLAGGKSSDVLDYVSALGDPIQGSWDAQTQTLTLTGSATKAEYEAALQAVTFTTTDGGATRSVSVAVTDDVNVASAASVPVLISVIGLPPVVTATGLPIFKLGGAPVRVFSVATITDLDSDTLSGATVTLAGGKSSDVLNYVSALGDPIHGSWDADTQTLTLTGSATKTEYEAALQAVTFSTTEGGATRRVTVVVTDDVNVASAASVPVLVSVIGLAPVVTATGVPVFKLGGAPVRVFSVATVTDLDSDTLSGATVTLAGGKPSDALGFSDTGTIRSTWDAQTQTLTLTGSATKAEYEAALKAVTFSTTEGGATRSVSVVVIDDVNVASAASVPVLISVIGLPPLVTATGLPIFKLGGAPVQVFSVATVTDLDSDTLSSATVTLTGGKSSDVLGFSDTGTIHGEWDAQTQTLTLTGSATKAEYEVALKAVTFTTTDGGGTRSVSVSVTDDVIVASAASVPVVISVIGLAPVVTATGLPVFKLGGAPVRVFSVATITDLDSDTLSGATVTLAAGKSSDVLGYVSALGDPIQGSWDAQTQTLTLTGSATKADYEAALQTVTFSTTEGGATRSVTVAVTDDVNVASAVSVPVLVSVIGLPPLVNATGLPIFKLGGAPVRVFSVATITDLDSDTLSGATVTLAGGKSSDVLGYVSALGDPIQGSWDAQTQTLTLTGSASKAEYEAALQAVTFTTTEGGATRSVTVTVTDDVNVASAASVPVLISVIGLPPVVTATGLPVFKLGGAPVRVFSAATITDLDSDTLSGATVTLAGGMSSDVLNYASALGDPIQGSWDAQTQTLTLTGSATKAEYEAALKAVTFSTTEGGAVRSVTVAVTDDVNVASAASVPVLVSVIGLAPVVTATGLPVFKLGGAPVRVFSVATVTDLDSDTLSGATVTLAGGKSSDVLGYVSALGDPIQGSWEAETQTLTLTGSATKAEYEAALQAITFRTTEGGATRSVTVVVTDDVNVASAASVPVLISVIGLPPVVTATGLPIFKLGGAPVRVFSVATITDLDSDTLSGATVTLAGGKSSDVLGFSDTGTIHGEWDAQTQTLTLTGSATKAEYEVALKAVTFTTTDGGGTRSVSVSVTDDVIVASAASVPVVISVIGLPPVVTATGLPVFKLGGAPVRVFSVATITDLDSNTLSGATVTLAGGKSSDVLDYVSALGDPIQGSWDAQTQTLTLTGSATKAEYEAALQAVTFSTTEGGATRSVTVVVTDDVNVASAASVPVVISVIGLAPLVTATGLPIFKLGGAPVRVFSVATVTDLDSDTLSGATITLAGGKPSDTLAYSDTGIIHGAWDSTTQTLTLTGSATKAEYEAALKAVTFSTTEGGSARSVSVVVTDDVSVASAASVPVVVTVIGLPPSIVTVGAPVFKLGGSPVKIVTSATISDVDSDQLSKAALTITGSQAGDVLSYVAPSGVSIQSLWDAATSTLTLSGLASKADYESAIEAVTFSTTDGGPVRGVTIVVTDDSTVDSLLSSGTLITVVGLPPSVTTVGAPIFKLGSSPVTVVSVATIIDADSTQMSQAVVKIASGGKDGDILSYTAPEGVSIQGSWDAVSQTLTLSGIATTAEYEAAIKAVTFSTTAGGAARSISVSVTDDVGVTSAVPGSALVTVVGLPPSLTVLGAPVHTIGAPPVKVASAVSISDADSQYLSKATVAISLLGQTGDVLGYAGPAAGPISASWDADSLTLTLSGQATLAEYETALANVTFAATQSVLIARTISFSVTDDTQVSALLPATVTAGARYSLAPTITTTGGATYTFGKAPVTFISAAGIADADSDYMSQATVKITAFGQSGDALAYATISGIPITASWDAASSTLTLSGVATKAQYEQALEAVTFSASGGAGIIRTVSVSVSDDTGVSSVLPGTVTVSAANPLAPLVTTTGRLLSYGVGDPAVNPVATASVLDGDSDYMTEATLRISNNFVNGDVLAYVAIAGNPIQSSWDSATRTLRLYGTATKAQYEQALQAVTFSATTFGGGVLDLIWIRSIAIVVKDDSGQTASAGVTLSVTR</sequence>
<feature type="domain" description="Fibronectin type-III" evidence="2">
    <location>
        <begin position="1085"/>
        <end position="1162"/>
    </location>
</feature>
<feature type="compositionally biased region" description="Basic and acidic residues" evidence="1">
    <location>
        <begin position="167"/>
        <end position="180"/>
    </location>
</feature>
<feature type="domain" description="Fibronectin type-III" evidence="2">
    <location>
        <begin position="579"/>
        <end position="657"/>
    </location>
</feature>
<reference evidence="3 4" key="1">
    <citation type="submission" date="2012-06" db="EMBL/GenBank/DDBJ databases">
        <title>Complete sequence of chromosome of Mycobacterium chubuense NBB4.</title>
        <authorList>
            <consortium name="US DOE Joint Genome Institute"/>
            <person name="Lucas S."/>
            <person name="Han J."/>
            <person name="Lapidus A."/>
            <person name="Cheng J.-F."/>
            <person name="Goodwin L."/>
            <person name="Pitluck S."/>
            <person name="Peters L."/>
            <person name="Mikhailova N."/>
            <person name="Teshima H."/>
            <person name="Detter J.C."/>
            <person name="Han C."/>
            <person name="Tapia R."/>
            <person name="Land M."/>
            <person name="Hauser L."/>
            <person name="Kyrpides N."/>
            <person name="Ivanova N."/>
            <person name="Pagani I."/>
            <person name="Mattes T."/>
            <person name="Holmes A."/>
            <person name="Rutledge P."/>
            <person name="Paulsen I."/>
            <person name="Coleman N."/>
            <person name="Woyke T."/>
        </authorList>
    </citation>
    <scope>NUCLEOTIDE SEQUENCE [LARGE SCALE GENOMIC DNA]</scope>
    <source>
        <strain evidence="3 4">NBB4</strain>
    </source>
</reference>
<feature type="domain" description="Fibronectin type-III" evidence="2">
    <location>
        <begin position="1464"/>
        <end position="1542"/>
    </location>
</feature>
<feature type="domain" description="Fibronectin type-III" evidence="2">
    <location>
        <begin position="3363"/>
        <end position="3442"/>
    </location>
</feature>
<gene>
    <name evidence="3" type="ordered locus">Mycch_4428</name>
</gene>
<accession>I4BPD0</accession>
<feature type="region of interest" description="Disordered" evidence="1">
    <location>
        <begin position="75"/>
        <end position="251"/>
    </location>
</feature>
<name>I4BPD0_MYCCN</name>
<keyword evidence="4" id="KW-1185">Reference proteome</keyword>
<feature type="domain" description="Fibronectin type-III" evidence="2">
    <location>
        <begin position="3871"/>
        <end position="3950"/>
    </location>
</feature>
<feature type="domain" description="Fibronectin type-III" evidence="2">
    <location>
        <begin position="959"/>
        <end position="1036"/>
    </location>
</feature>
<dbReference type="eggNOG" id="COG5276">
    <property type="taxonomic scope" value="Bacteria"/>
</dbReference>
<dbReference type="STRING" id="710421.Mycch_4428"/>
<organism evidence="3 4">
    <name type="scientific">Mycolicibacterium chubuense (strain NBB4)</name>
    <name type="common">Mycobacterium chubuense</name>
    <dbReference type="NCBI Taxonomy" id="710421"/>
    <lineage>
        <taxon>Bacteria</taxon>
        <taxon>Bacillati</taxon>
        <taxon>Actinomycetota</taxon>
        <taxon>Actinomycetes</taxon>
        <taxon>Mycobacteriales</taxon>
        <taxon>Mycobacteriaceae</taxon>
        <taxon>Mycolicibacterium</taxon>
    </lineage>
</organism>
<feature type="domain" description="Fibronectin type-III" evidence="2">
    <location>
        <begin position="833"/>
        <end position="910"/>
    </location>
</feature>
<feature type="domain" description="Fibronectin type-III" evidence="2">
    <location>
        <begin position="3491"/>
        <end position="3568"/>
    </location>
</feature>
<dbReference type="PATRIC" id="fig|710421.3.peg.4421"/>
<proteinExistence type="predicted"/>
<feature type="domain" description="Fibronectin type-III" evidence="2">
    <location>
        <begin position="1591"/>
        <end position="1668"/>
    </location>
</feature>
<dbReference type="InterPro" id="IPR003961">
    <property type="entry name" value="FN3_dom"/>
</dbReference>
<feature type="domain" description="Fibronectin type-III" evidence="2">
    <location>
        <begin position="2097"/>
        <end position="2175"/>
    </location>
</feature>
<evidence type="ECO:0000313" key="4">
    <source>
        <dbReference type="Proteomes" id="UP000006057"/>
    </source>
</evidence>
<dbReference type="Proteomes" id="UP000006057">
    <property type="component" value="Chromosome"/>
</dbReference>
<feature type="domain" description="Fibronectin type-III" evidence="2">
    <location>
        <begin position="4125"/>
        <end position="4202"/>
    </location>
</feature>
<dbReference type="EMBL" id="CP003053">
    <property type="protein sequence ID" value="AFM19137.1"/>
    <property type="molecule type" value="Genomic_DNA"/>
</dbReference>
<dbReference type="eggNOG" id="COG5625">
    <property type="taxonomic scope" value="Bacteria"/>
</dbReference>
<feature type="compositionally biased region" description="Acidic residues" evidence="1">
    <location>
        <begin position="138"/>
        <end position="156"/>
    </location>
</feature>
<dbReference type="RefSeq" id="WP_014817605.1">
    <property type="nucleotide sequence ID" value="NC_018027.1"/>
</dbReference>